<evidence type="ECO:0000256" key="1">
    <source>
        <dbReference type="SAM" id="MobiDB-lite"/>
    </source>
</evidence>
<accession>A0A811QLS7</accession>
<feature type="compositionally biased region" description="Polar residues" evidence="1">
    <location>
        <begin position="95"/>
        <end position="109"/>
    </location>
</feature>
<evidence type="ECO:0000313" key="3">
    <source>
        <dbReference type="Proteomes" id="UP000604825"/>
    </source>
</evidence>
<name>A0A811QLS7_9POAL</name>
<organism evidence="2 3">
    <name type="scientific">Miscanthus lutarioriparius</name>
    <dbReference type="NCBI Taxonomy" id="422564"/>
    <lineage>
        <taxon>Eukaryota</taxon>
        <taxon>Viridiplantae</taxon>
        <taxon>Streptophyta</taxon>
        <taxon>Embryophyta</taxon>
        <taxon>Tracheophyta</taxon>
        <taxon>Spermatophyta</taxon>
        <taxon>Magnoliopsida</taxon>
        <taxon>Liliopsida</taxon>
        <taxon>Poales</taxon>
        <taxon>Poaceae</taxon>
        <taxon>PACMAD clade</taxon>
        <taxon>Panicoideae</taxon>
        <taxon>Andropogonodae</taxon>
        <taxon>Andropogoneae</taxon>
        <taxon>Saccharinae</taxon>
        <taxon>Miscanthus</taxon>
    </lineage>
</organism>
<dbReference type="OrthoDB" id="768076at2759"/>
<keyword evidence="3" id="KW-1185">Reference proteome</keyword>
<evidence type="ECO:0000313" key="2">
    <source>
        <dbReference type="EMBL" id="CAD6259952.1"/>
    </source>
</evidence>
<dbReference type="AlphaFoldDB" id="A0A811QLS7"/>
<gene>
    <name evidence="2" type="ORF">NCGR_LOCUS43389</name>
</gene>
<protein>
    <submittedName>
        <fullName evidence="2">Uncharacterized protein</fullName>
    </submittedName>
</protein>
<sequence>MAHSCRQCRCPRCRWACIRTARHRLCSGRGRGSALGGSHDFGQPMLPNEARTRPLPPPKPRHQLQLREIAPSESSEVLSSEMKVSGVKRKADASYATTKPTKLQTAARD</sequence>
<dbReference type="EMBL" id="CAJGYO010000011">
    <property type="protein sequence ID" value="CAD6259952.1"/>
    <property type="molecule type" value="Genomic_DNA"/>
</dbReference>
<reference evidence="2" key="1">
    <citation type="submission" date="2020-10" db="EMBL/GenBank/DDBJ databases">
        <authorList>
            <person name="Han B."/>
            <person name="Lu T."/>
            <person name="Zhao Q."/>
            <person name="Huang X."/>
            <person name="Zhao Y."/>
        </authorList>
    </citation>
    <scope>NUCLEOTIDE SEQUENCE</scope>
</reference>
<comment type="caution">
    <text evidence="2">The sequence shown here is derived from an EMBL/GenBank/DDBJ whole genome shotgun (WGS) entry which is preliminary data.</text>
</comment>
<proteinExistence type="predicted"/>
<dbReference type="Proteomes" id="UP000604825">
    <property type="component" value="Unassembled WGS sequence"/>
</dbReference>
<feature type="region of interest" description="Disordered" evidence="1">
    <location>
        <begin position="28"/>
        <end position="109"/>
    </location>
</feature>